<feature type="compositionally biased region" description="Basic residues" evidence="1">
    <location>
        <begin position="471"/>
        <end position="482"/>
    </location>
</feature>
<dbReference type="CDD" id="cd00303">
    <property type="entry name" value="retropepsin_like"/>
    <property type="match status" value="1"/>
</dbReference>
<keyword evidence="3" id="KW-1185">Reference proteome</keyword>
<gene>
    <name evidence="2" type="primary">A01g507150.1_BraROA</name>
    <name evidence="2" type="ORF">IGI04_002791</name>
</gene>
<reference evidence="2 3" key="1">
    <citation type="submission" date="2021-03" db="EMBL/GenBank/DDBJ databases">
        <authorList>
            <person name="King G.J."/>
            <person name="Bancroft I."/>
            <person name="Baten A."/>
            <person name="Bloomfield J."/>
            <person name="Borpatragohain P."/>
            <person name="He Z."/>
            <person name="Irish N."/>
            <person name="Irwin J."/>
            <person name="Liu K."/>
            <person name="Mauleon R.P."/>
            <person name="Moore J."/>
            <person name="Morris R."/>
            <person name="Ostergaard L."/>
            <person name="Wang B."/>
            <person name="Wells R."/>
        </authorList>
    </citation>
    <scope>NUCLEOTIDE SEQUENCE [LARGE SCALE GENOMIC DNA]</scope>
    <source>
        <strain evidence="2">R-o-18</strain>
        <tissue evidence="2">Leaf</tissue>
    </source>
</reference>
<dbReference type="PANTHER" id="PTHR33067">
    <property type="entry name" value="RNA-DIRECTED DNA POLYMERASE-RELATED"/>
    <property type="match status" value="1"/>
</dbReference>
<feature type="region of interest" description="Disordered" evidence="1">
    <location>
        <begin position="446"/>
        <end position="482"/>
    </location>
</feature>
<dbReference type="Gene3D" id="2.40.70.10">
    <property type="entry name" value="Acid Proteases"/>
    <property type="match status" value="1"/>
</dbReference>
<sequence>MHSETHLNLLNILQTTSKKVLENVEEKKEKLPKHLKRGVIEKEMDSFIKRVLRIPLDKPFEEAYFIHRLWMFFRETKKTEQDIHRIFNQIREKMTQRITLKKKSDSGKFAVPCLWKGIEFSCALCDTCSSVNILPKTIADHMGLKIEPSEDSFTFVDYSTTNSGGIIRNLEVQIGNALVPVNFHVLENKQNRSPFVLLRRAFVPIVGAVCNMHTNQLCLTLINHDVYYDPVIIIKPKTSNTGFIAACHYDYEDEYETKYSGSIDSGTPLSIDISIHPPSTTCPENRSTSVMRVRLSLCQYTAIQALNWAENSLHESFAVDTELPEMKSDEYDNVYHKEKDIEYFGLAMDDRGLLHTLFAFATSTSIDSNIKPSIDDDPTPNIEVQDKDNTYYDYITPDEFDIFRDPEGQARVMDGRILHISNGDIVEIIAMNGCSNFYIPKNRSEDLPSIDNAAAPSIDGHFESKQSTLHPNRKRKPRWENT</sequence>
<evidence type="ECO:0000313" key="3">
    <source>
        <dbReference type="Proteomes" id="UP000823674"/>
    </source>
</evidence>
<dbReference type="EMBL" id="JADBGQ010000001">
    <property type="protein sequence ID" value="KAG5415224.1"/>
    <property type="molecule type" value="Genomic_DNA"/>
</dbReference>
<name>A0ABQ7NWK9_BRACM</name>
<dbReference type="InterPro" id="IPR021109">
    <property type="entry name" value="Peptidase_aspartic_dom_sf"/>
</dbReference>
<evidence type="ECO:0000256" key="1">
    <source>
        <dbReference type="SAM" id="MobiDB-lite"/>
    </source>
</evidence>
<evidence type="ECO:0000313" key="2">
    <source>
        <dbReference type="EMBL" id="KAG5415224.1"/>
    </source>
</evidence>
<organism evidence="2 3">
    <name type="scientific">Brassica rapa subsp. trilocularis</name>
    <dbReference type="NCBI Taxonomy" id="1813537"/>
    <lineage>
        <taxon>Eukaryota</taxon>
        <taxon>Viridiplantae</taxon>
        <taxon>Streptophyta</taxon>
        <taxon>Embryophyta</taxon>
        <taxon>Tracheophyta</taxon>
        <taxon>Spermatophyta</taxon>
        <taxon>Magnoliopsida</taxon>
        <taxon>eudicotyledons</taxon>
        <taxon>Gunneridae</taxon>
        <taxon>Pentapetalae</taxon>
        <taxon>rosids</taxon>
        <taxon>malvids</taxon>
        <taxon>Brassicales</taxon>
        <taxon>Brassicaceae</taxon>
        <taxon>Brassiceae</taxon>
        <taxon>Brassica</taxon>
    </lineage>
</organism>
<proteinExistence type="predicted"/>
<protein>
    <submittedName>
        <fullName evidence="2">Uncharacterized protein</fullName>
    </submittedName>
</protein>
<accession>A0ABQ7NWK9</accession>
<comment type="caution">
    <text evidence="2">The sequence shown here is derived from an EMBL/GenBank/DDBJ whole genome shotgun (WGS) entry which is preliminary data.</text>
</comment>
<dbReference type="PANTHER" id="PTHR33067:SF31">
    <property type="entry name" value="RNA-DIRECTED DNA POLYMERASE"/>
    <property type="match status" value="1"/>
</dbReference>
<dbReference type="Proteomes" id="UP000823674">
    <property type="component" value="Chromosome A01"/>
</dbReference>